<gene>
    <name evidence="1" type="ORF">HXN55_09160</name>
</gene>
<dbReference type="Proteomes" id="UP000787419">
    <property type="component" value="Unassembled WGS sequence"/>
</dbReference>
<dbReference type="AlphaFoldDB" id="A0A9D5WZC1"/>
<organism evidence="1 2">
    <name type="scientific">Prevotella nigrescens</name>
    <dbReference type="NCBI Taxonomy" id="28133"/>
    <lineage>
        <taxon>Bacteria</taxon>
        <taxon>Pseudomonadati</taxon>
        <taxon>Bacteroidota</taxon>
        <taxon>Bacteroidia</taxon>
        <taxon>Bacteroidales</taxon>
        <taxon>Prevotellaceae</taxon>
        <taxon>Prevotella</taxon>
    </lineage>
</organism>
<comment type="caution">
    <text evidence="1">The sequence shown here is derived from an EMBL/GenBank/DDBJ whole genome shotgun (WGS) entry which is preliminary data.</text>
</comment>
<accession>A0A9D5WZC1</accession>
<dbReference type="RefSeq" id="WP_315358572.1">
    <property type="nucleotide sequence ID" value="NZ_CAUVNU010000008.1"/>
</dbReference>
<sequence length="67" mass="7552">MGTRSLQALFSDDMGMIFYYSKRGAFLIVQLNAFMGNVHRMPPSGVSSHTNDSVSCVVRKYLIYDNL</sequence>
<protein>
    <submittedName>
        <fullName evidence="1">Uncharacterized protein</fullName>
    </submittedName>
</protein>
<name>A0A9D5WZC1_9BACT</name>
<evidence type="ECO:0000313" key="2">
    <source>
        <dbReference type="Proteomes" id="UP000787419"/>
    </source>
</evidence>
<evidence type="ECO:0000313" key="1">
    <source>
        <dbReference type="EMBL" id="MBF1447534.1"/>
    </source>
</evidence>
<reference evidence="1" key="1">
    <citation type="submission" date="2020-04" db="EMBL/GenBank/DDBJ databases">
        <title>Deep metagenomics examines the oral microbiome during advanced dental caries in children, revealing novel taxa and co-occurrences with host molecules.</title>
        <authorList>
            <person name="Baker J.L."/>
            <person name="Morton J.T."/>
            <person name="Dinis M."/>
            <person name="Alvarez R."/>
            <person name="Tran N.C."/>
            <person name="Knight R."/>
            <person name="Edlund A."/>
        </authorList>
    </citation>
    <scope>NUCLEOTIDE SEQUENCE</scope>
    <source>
        <strain evidence="1">JCVI_32_bin.50</strain>
    </source>
</reference>
<dbReference type="EMBL" id="JABZTM010000112">
    <property type="protein sequence ID" value="MBF1447534.1"/>
    <property type="molecule type" value="Genomic_DNA"/>
</dbReference>
<proteinExistence type="predicted"/>